<dbReference type="RefSeq" id="WP_203930876.1">
    <property type="nucleotide sequence ID" value="NZ_BOPH01000084.1"/>
</dbReference>
<dbReference type="Pfam" id="PF00400">
    <property type="entry name" value="WD40"/>
    <property type="match status" value="2"/>
</dbReference>
<keyword evidence="1" id="KW-0853">WD repeat</keyword>
<dbReference type="InterPro" id="IPR001680">
    <property type="entry name" value="WD40_rpt"/>
</dbReference>
<accession>A0A8J3ZV46</accession>
<dbReference type="SMART" id="SM00320">
    <property type="entry name" value="WD40"/>
    <property type="match status" value="3"/>
</dbReference>
<feature type="repeat" description="WD" evidence="1">
    <location>
        <begin position="457"/>
        <end position="498"/>
    </location>
</feature>
<dbReference type="InterPro" id="IPR011047">
    <property type="entry name" value="Quinoprotein_ADH-like_sf"/>
</dbReference>
<dbReference type="Gene3D" id="2.130.10.10">
    <property type="entry name" value="YVTN repeat-like/Quinoprotein amine dehydrogenase"/>
    <property type="match status" value="2"/>
</dbReference>
<sequence length="581" mass="61679">MTSLREVEAAAREGTLGDMVDALRSDPLSRWLAKALRVDLAAIVADPARTLQTVWARGYFTPALRGTLDRWREEHAGRPWARALRPPAFPLSGPLEEEYRGDFSGADAVSLTDETVTVVRGDSVTVVDRATGARRPSTAAAGPFWTVDFRTGFGQCRVVDLNSDAVLLDLQVNDEDRYEAVAVAEGGAVFAGGWCYDYDGVVVRIDDGAVRWRWEKAGAHVAGLSCTPDGARVLAFSRGRLFVLDGATGTVVHSGHVGAGVGAVDPAGTRLVTVGDSVARVWTLDRLGDAEGGLPGTGSGFAYAMWSPDGSRLLTGSALCEGTGGRLVAVLLMDGTGYLEGGPPPDARVVGDTEVVEFTPLRGMTMWDAVSGAPVAADPDRRYSLHRDRLWIAPDARSYLHADRDGGARLLRTRDGAELAAFGRMAEAAWSPDSSRFAAASDGVVRVHGADGAVEHDLGTVDDVTGLVFSCDGTVLVAGGKGTGLRLWDTGSGAPLGTATHTGRYPWRPSPDRLALLHGQHGFRARRHPFHARHEAGFMVIEPDDPALPVYRVACDEPLVPDPTGTRWASPTAHVALEPSP</sequence>
<evidence type="ECO:0008006" key="4">
    <source>
        <dbReference type="Google" id="ProtNLM"/>
    </source>
</evidence>
<dbReference type="Proteomes" id="UP000635606">
    <property type="component" value="Unassembled WGS sequence"/>
</dbReference>
<reference evidence="2" key="1">
    <citation type="submission" date="2021-01" db="EMBL/GenBank/DDBJ databases">
        <title>Whole genome shotgun sequence of Virgisporangium ochraceum NBRC 16418.</title>
        <authorList>
            <person name="Komaki H."/>
            <person name="Tamura T."/>
        </authorList>
    </citation>
    <scope>NUCLEOTIDE SEQUENCE</scope>
    <source>
        <strain evidence="2">NBRC 16418</strain>
    </source>
</reference>
<evidence type="ECO:0000313" key="3">
    <source>
        <dbReference type="Proteomes" id="UP000635606"/>
    </source>
</evidence>
<dbReference type="PROSITE" id="PS50082">
    <property type="entry name" value="WD_REPEATS_2"/>
    <property type="match status" value="1"/>
</dbReference>
<dbReference type="InterPro" id="IPR015943">
    <property type="entry name" value="WD40/YVTN_repeat-like_dom_sf"/>
</dbReference>
<dbReference type="SUPFAM" id="SSF50998">
    <property type="entry name" value="Quinoprotein alcohol dehydrogenase-like"/>
    <property type="match status" value="1"/>
</dbReference>
<evidence type="ECO:0000256" key="1">
    <source>
        <dbReference type="PROSITE-ProRule" id="PRU00221"/>
    </source>
</evidence>
<organism evidence="2 3">
    <name type="scientific">Virgisporangium ochraceum</name>
    <dbReference type="NCBI Taxonomy" id="65505"/>
    <lineage>
        <taxon>Bacteria</taxon>
        <taxon>Bacillati</taxon>
        <taxon>Actinomycetota</taxon>
        <taxon>Actinomycetes</taxon>
        <taxon>Micromonosporales</taxon>
        <taxon>Micromonosporaceae</taxon>
        <taxon>Virgisporangium</taxon>
    </lineage>
</organism>
<protein>
    <recommendedName>
        <fullName evidence="4">WD40 repeat, subgroup</fullName>
    </recommendedName>
</protein>
<gene>
    <name evidence="2" type="ORF">Voc01_059010</name>
</gene>
<comment type="caution">
    <text evidence="2">The sequence shown here is derived from an EMBL/GenBank/DDBJ whole genome shotgun (WGS) entry which is preliminary data.</text>
</comment>
<name>A0A8J3ZV46_9ACTN</name>
<evidence type="ECO:0000313" key="2">
    <source>
        <dbReference type="EMBL" id="GIJ70984.1"/>
    </source>
</evidence>
<keyword evidence="3" id="KW-1185">Reference proteome</keyword>
<dbReference type="EMBL" id="BOPH01000084">
    <property type="protein sequence ID" value="GIJ70984.1"/>
    <property type="molecule type" value="Genomic_DNA"/>
</dbReference>
<proteinExistence type="predicted"/>
<dbReference type="AlphaFoldDB" id="A0A8J3ZV46"/>